<name>A0A6P0B8H5_RHILE</name>
<dbReference type="GO" id="GO:0005992">
    <property type="term" value="P:trehalose biosynthetic process"/>
    <property type="evidence" value="ECO:0007669"/>
    <property type="project" value="UniProtKB-UniPathway"/>
</dbReference>
<sequence>MQDDTATQEMLSMVLEEPDHWAMFLDIDGTLLNLAPTPDAIEVPQELPGQLHRLSNKLDGALALVTGRSLAYADALFKPFAFPTAGLHGAEIRNAAGMQTIEATAEFQALKRVLTAEAEHYPGVLIEDKGAAVAAHYRLAPDYEKVLEDRMHHYAELAGPNWALQLGKMVFELRPARSSKGDALERFLQSDPFKNRSPITIGDDLTDESMFAIANARGGVSVRVGAIGAPSCATSRLSSSALVRNVIASLAA</sequence>
<comment type="catalytic activity">
    <reaction evidence="4">
        <text>alpha,alpha-trehalose 6-phosphate + H2O = alpha,alpha-trehalose + phosphate</text>
        <dbReference type="Rhea" id="RHEA:23420"/>
        <dbReference type="ChEBI" id="CHEBI:15377"/>
        <dbReference type="ChEBI" id="CHEBI:16551"/>
        <dbReference type="ChEBI" id="CHEBI:43474"/>
        <dbReference type="ChEBI" id="CHEBI:58429"/>
        <dbReference type="EC" id="3.1.3.12"/>
    </reaction>
</comment>
<dbReference type="InterPro" id="IPR003337">
    <property type="entry name" value="Trehalose_PPase"/>
</dbReference>
<keyword evidence="3 4" id="KW-0378">Hydrolase</keyword>
<dbReference type="CDD" id="cd01627">
    <property type="entry name" value="HAD_TPP"/>
    <property type="match status" value="1"/>
</dbReference>
<dbReference type="EC" id="3.1.3.12" evidence="4"/>
<dbReference type="Gene3D" id="3.30.70.1020">
    <property type="entry name" value="Trehalose-6-phosphate phosphatase related protein, domain 2"/>
    <property type="match status" value="1"/>
</dbReference>
<comment type="function">
    <text evidence="4">Removes the phosphate from trehalose 6-phosphate to produce free trehalose.</text>
</comment>
<comment type="cofactor">
    <cofactor evidence="4">
        <name>Mg(2+)</name>
        <dbReference type="ChEBI" id="CHEBI:18420"/>
    </cofactor>
</comment>
<dbReference type="Pfam" id="PF02358">
    <property type="entry name" value="Trehalose_PPase"/>
    <property type="match status" value="1"/>
</dbReference>
<dbReference type="GO" id="GO:0004805">
    <property type="term" value="F:trehalose-phosphatase activity"/>
    <property type="evidence" value="ECO:0007669"/>
    <property type="project" value="UniProtKB-EC"/>
</dbReference>
<dbReference type="PANTHER" id="PTHR43768">
    <property type="entry name" value="TREHALOSE 6-PHOSPHATE PHOSPHATASE"/>
    <property type="match status" value="1"/>
</dbReference>
<reference evidence="5 6" key="1">
    <citation type="submission" date="2019-12" db="EMBL/GenBank/DDBJ databases">
        <title>Rhizobium genotypes associated with high levels of biological nitrogen fixation by grain legumes in a temperate-maritime cropping system.</title>
        <authorList>
            <person name="Maluk M."/>
            <person name="Francesc Ferrando Molina F."/>
            <person name="Lopez Del Egido L."/>
            <person name="Lafos M."/>
            <person name="Langarica-Fuentes A."/>
            <person name="Gebre Yohannes G."/>
            <person name="Young M.W."/>
            <person name="Martin P."/>
            <person name="Gantlett R."/>
            <person name="Kenicer G."/>
            <person name="Hawes C."/>
            <person name="Begg G.S."/>
            <person name="Quilliam R.S."/>
            <person name="Squire G.R."/>
            <person name="Poole P.S."/>
            <person name="Young P.W."/>
            <person name="Iannetta P.M."/>
            <person name="James E.K."/>
        </authorList>
    </citation>
    <scope>NUCLEOTIDE SEQUENCE [LARGE SCALE GENOMIC DNA]</scope>
    <source>
        <strain evidence="5 6">JHI1096</strain>
    </source>
</reference>
<keyword evidence="4" id="KW-0460">Magnesium</keyword>
<dbReference type="NCBIfam" id="TIGR01484">
    <property type="entry name" value="HAD-SF-IIB"/>
    <property type="match status" value="1"/>
</dbReference>
<keyword evidence="4" id="KW-0479">Metal-binding</keyword>
<comment type="pathway">
    <text evidence="1 4">Glycan biosynthesis; trehalose biosynthesis.</text>
</comment>
<comment type="similarity">
    <text evidence="2 4">Belongs to the trehalose phosphatase family.</text>
</comment>
<dbReference type="NCBIfam" id="TIGR00685">
    <property type="entry name" value="T6PP"/>
    <property type="match status" value="1"/>
</dbReference>
<evidence type="ECO:0000256" key="3">
    <source>
        <dbReference type="ARBA" id="ARBA00022801"/>
    </source>
</evidence>
<comment type="caution">
    <text evidence="5">The sequence shown here is derived from an EMBL/GenBank/DDBJ whole genome shotgun (WGS) entry which is preliminary data.</text>
</comment>
<dbReference type="InterPro" id="IPR023214">
    <property type="entry name" value="HAD_sf"/>
</dbReference>
<dbReference type="GO" id="GO:0046872">
    <property type="term" value="F:metal ion binding"/>
    <property type="evidence" value="ECO:0007669"/>
    <property type="project" value="UniProtKB-KW"/>
</dbReference>
<evidence type="ECO:0000256" key="4">
    <source>
        <dbReference type="RuleBase" id="RU361117"/>
    </source>
</evidence>
<dbReference type="PROSITE" id="PS01228">
    <property type="entry name" value="COF_1"/>
    <property type="match status" value="1"/>
</dbReference>
<accession>A0A6P0B8H5</accession>
<dbReference type="Gene3D" id="3.40.50.1000">
    <property type="entry name" value="HAD superfamily/HAD-like"/>
    <property type="match status" value="1"/>
</dbReference>
<evidence type="ECO:0000256" key="1">
    <source>
        <dbReference type="ARBA" id="ARBA00005199"/>
    </source>
</evidence>
<dbReference type="AlphaFoldDB" id="A0A6P0B8H5"/>
<evidence type="ECO:0000313" key="6">
    <source>
        <dbReference type="Proteomes" id="UP000471560"/>
    </source>
</evidence>
<organism evidence="5 6">
    <name type="scientific">Rhizobium leguminosarum</name>
    <dbReference type="NCBI Taxonomy" id="384"/>
    <lineage>
        <taxon>Bacteria</taxon>
        <taxon>Pseudomonadati</taxon>
        <taxon>Pseudomonadota</taxon>
        <taxon>Alphaproteobacteria</taxon>
        <taxon>Hyphomicrobiales</taxon>
        <taxon>Rhizobiaceae</taxon>
        <taxon>Rhizobium/Agrobacterium group</taxon>
        <taxon>Rhizobium</taxon>
    </lineage>
</organism>
<proteinExistence type="inferred from homology"/>
<dbReference type="InterPro" id="IPR036412">
    <property type="entry name" value="HAD-like_sf"/>
</dbReference>
<dbReference type="PANTHER" id="PTHR43768:SF3">
    <property type="entry name" value="TREHALOSE 6-PHOSPHATE PHOSPHATASE"/>
    <property type="match status" value="1"/>
</dbReference>
<dbReference type="UniPathway" id="UPA00299"/>
<gene>
    <name evidence="5" type="primary">otsB</name>
    <name evidence="5" type="ORF">GR204_09925</name>
</gene>
<evidence type="ECO:0000313" key="5">
    <source>
        <dbReference type="EMBL" id="NEI34312.1"/>
    </source>
</evidence>
<evidence type="ECO:0000256" key="2">
    <source>
        <dbReference type="ARBA" id="ARBA00008770"/>
    </source>
</evidence>
<dbReference type="Proteomes" id="UP000471560">
    <property type="component" value="Unassembled WGS sequence"/>
</dbReference>
<dbReference type="InterPro" id="IPR044651">
    <property type="entry name" value="OTSB-like"/>
</dbReference>
<dbReference type="SUPFAM" id="SSF56784">
    <property type="entry name" value="HAD-like"/>
    <property type="match status" value="1"/>
</dbReference>
<protein>
    <recommendedName>
        <fullName evidence="4">Trehalose 6-phosphate phosphatase</fullName>
        <ecNumber evidence="4">3.1.3.12</ecNumber>
    </recommendedName>
</protein>
<dbReference type="EMBL" id="WUEZ01000009">
    <property type="protein sequence ID" value="NEI34312.1"/>
    <property type="molecule type" value="Genomic_DNA"/>
</dbReference>
<dbReference type="InterPro" id="IPR006379">
    <property type="entry name" value="HAD-SF_hydro_IIB"/>
</dbReference>